<protein>
    <submittedName>
        <fullName evidence="1">Uncharacterized protein</fullName>
    </submittedName>
</protein>
<organism evidence="1">
    <name type="scientific">Vannella robusta</name>
    <dbReference type="NCBI Taxonomy" id="1487602"/>
    <lineage>
        <taxon>Eukaryota</taxon>
        <taxon>Amoebozoa</taxon>
        <taxon>Discosea</taxon>
        <taxon>Flabellinia</taxon>
        <taxon>Vannellidae</taxon>
        <taxon>Vannella</taxon>
    </lineage>
</organism>
<dbReference type="EMBL" id="HBKP01009845">
    <property type="protein sequence ID" value="CAE2215338.1"/>
    <property type="molecule type" value="Transcribed_RNA"/>
</dbReference>
<evidence type="ECO:0000313" key="1">
    <source>
        <dbReference type="EMBL" id="CAE2215338.1"/>
    </source>
</evidence>
<dbReference type="AlphaFoldDB" id="A0A7S4MDD0"/>
<accession>A0A7S4MDD0</accession>
<sequence>MQPNVQKVYGFFVSKACTEFHEDLDRCIRINGLTGTSAGSIDSKCAEELRGYQACLTNQSSSSIFQKILDSSKTICPEKHRAYTLCVQKEGDPSKCQDSFMKAIECASDYIAEQITRHE</sequence>
<reference evidence="1" key="1">
    <citation type="submission" date="2021-01" db="EMBL/GenBank/DDBJ databases">
        <authorList>
            <person name="Corre E."/>
            <person name="Pelletier E."/>
            <person name="Niang G."/>
            <person name="Scheremetjew M."/>
            <person name="Finn R."/>
            <person name="Kale V."/>
            <person name="Holt S."/>
            <person name="Cochrane G."/>
            <person name="Meng A."/>
            <person name="Brown T."/>
            <person name="Cohen L."/>
        </authorList>
    </citation>
    <scope>NUCLEOTIDE SEQUENCE</scope>
    <source>
        <strain evidence="1">DIVA3 518/3/11/1/6</strain>
    </source>
</reference>
<gene>
    <name evidence="1" type="ORF">VSP0166_LOCUS6954</name>
</gene>
<name>A0A7S4MDD0_9EUKA</name>
<proteinExistence type="predicted"/>